<proteinExistence type="predicted"/>
<dbReference type="Proteomes" id="UP000742024">
    <property type="component" value="Unassembled WGS sequence"/>
</dbReference>
<protein>
    <submittedName>
        <fullName evidence="1">Uncharacterized protein</fullName>
    </submittedName>
</protein>
<reference evidence="1 2" key="1">
    <citation type="journal article" date="2020" name="bioRxiv">
        <title>Whole genome comparisons of ergot fungi reveals the divergence and evolution of species within the genus Claviceps are the result of varying mechanisms driving genome evolution and host range expansion.</title>
        <authorList>
            <person name="Wyka S.A."/>
            <person name="Mondo S.J."/>
            <person name="Liu M."/>
            <person name="Dettman J."/>
            <person name="Nalam V."/>
            <person name="Broders K.D."/>
        </authorList>
    </citation>
    <scope>NUCLEOTIDE SEQUENCE [LARGE SCALE GENOMIC DNA]</scope>
    <source>
        <strain evidence="1 2">LM583</strain>
    </source>
</reference>
<gene>
    <name evidence="1" type="ORF">E4U57_004057</name>
</gene>
<name>A0ABQ7PJ83_9HYPO</name>
<comment type="caution">
    <text evidence="1">The sequence shown here is derived from an EMBL/GenBank/DDBJ whole genome shotgun (WGS) entry which is preliminary data.</text>
</comment>
<organism evidence="1 2">
    <name type="scientific">Claviceps arundinis</name>
    <dbReference type="NCBI Taxonomy" id="1623583"/>
    <lineage>
        <taxon>Eukaryota</taxon>
        <taxon>Fungi</taxon>
        <taxon>Dikarya</taxon>
        <taxon>Ascomycota</taxon>
        <taxon>Pezizomycotina</taxon>
        <taxon>Sordariomycetes</taxon>
        <taxon>Hypocreomycetidae</taxon>
        <taxon>Hypocreales</taxon>
        <taxon>Clavicipitaceae</taxon>
        <taxon>Claviceps</taxon>
    </lineage>
</organism>
<evidence type="ECO:0000313" key="1">
    <source>
        <dbReference type="EMBL" id="KAG5965474.1"/>
    </source>
</evidence>
<sequence length="114" mass="12605">MAPKTLSAAKQGVWVFRLEMSVESLVLTEISDSFDLRFDNHVSLGPKGQKGDRGLYKLSTSHILLEDFGLSCDNIRSKIVGTSDDIIYDVLKLPPGCPRLTLWPLRGHSGFSGR</sequence>
<accession>A0ABQ7PJ83</accession>
<dbReference type="EMBL" id="SRPR01000030">
    <property type="protein sequence ID" value="KAG5965474.1"/>
    <property type="molecule type" value="Genomic_DNA"/>
</dbReference>
<evidence type="ECO:0000313" key="2">
    <source>
        <dbReference type="Proteomes" id="UP000742024"/>
    </source>
</evidence>
<keyword evidence="2" id="KW-1185">Reference proteome</keyword>